<sequence>MQKVKNLNFSFLYNHNSVVVLTRSGLTLFLLVGLLSCGNLGYLGINAIGANITQIQDLKAQQEDGKTLYVQGKVEKRVPLLNRYAYQINDSTGKIWVVTNQTNLQQGVQVVIKGKVRYQSIPLGDKEYGEFYIDE</sequence>
<evidence type="ECO:0000256" key="1">
    <source>
        <dbReference type="SAM" id="Phobius"/>
    </source>
</evidence>
<name>A0ABX1PFU2_9CYAN</name>
<reference evidence="2 3" key="1">
    <citation type="submission" date="2018-06" db="EMBL/GenBank/DDBJ databases">
        <title>Comparative genomics of Brasilonema spp. strains.</title>
        <authorList>
            <person name="Alvarenga D.O."/>
            <person name="Fiore M.F."/>
            <person name="Varani A.M."/>
        </authorList>
    </citation>
    <scope>NUCLEOTIDE SEQUENCE [LARGE SCALE GENOMIC DNA]</scope>
    <source>
        <strain evidence="2 3">SPC951</strain>
    </source>
</reference>
<feature type="transmembrane region" description="Helical" evidence="1">
    <location>
        <begin position="20"/>
        <end position="45"/>
    </location>
</feature>
<evidence type="ECO:0000313" key="2">
    <source>
        <dbReference type="EMBL" id="NMG22612.1"/>
    </source>
</evidence>
<proteinExistence type="predicted"/>
<protein>
    <recommendedName>
        <fullName evidence="4">DNA-binding protein</fullName>
    </recommendedName>
</protein>
<gene>
    <name evidence="2" type="ORF">DP116_25470</name>
</gene>
<evidence type="ECO:0000313" key="3">
    <source>
        <dbReference type="Proteomes" id="UP000718564"/>
    </source>
</evidence>
<organism evidence="2 3">
    <name type="scientific">Brasilonema bromeliae SPC951</name>
    <dbReference type="NCBI Taxonomy" id="385972"/>
    <lineage>
        <taxon>Bacteria</taxon>
        <taxon>Bacillati</taxon>
        <taxon>Cyanobacteriota</taxon>
        <taxon>Cyanophyceae</taxon>
        <taxon>Nostocales</taxon>
        <taxon>Scytonemataceae</taxon>
        <taxon>Brasilonema</taxon>
        <taxon>Bromeliae group (in: Brasilonema)</taxon>
    </lineage>
</organism>
<dbReference type="Proteomes" id="UP000718564">
    <property type="component" value="Unassembled WGS sequence"/>
</dbReference>
<accession>A0ABX1PFU2</accession>
<keyword evidence="1" id="KW-0472">Membrane</keyword>
<comment type="caution">
    <text evidence="2">The sequence shown here is derived from an EMBL/GenBank/DDBJ whole genome shotgun (WGS) entry which is preliminary data.</text>
</comment>
<evidence type="ECO:0008006" key="4">
    <source>
        <dbReference type="Google" id="ProtNLM"/>
    </source>
</evidence>
<keyword evidence="1" id="KW-0812">Transmembrane</keyword>
<keyword evidence="3" id="KW-1185">Reference proteome</keyword>
<dbReference type="RefSeq" id="WP_169157800.1">
    <property type="nucleotide sequence ID" value="NZ_CAWPJE010000286.1"/>
</dbReference>
<keyword evidence="1" id="KW-1133">Transmembrane helix</keyword>
<dbReference type="EMBL" id="QMEB01000283">
    <property type="protein sequence ID" value="NMG22612.1"/>
    <property type="molecule type" value="Genomic_DNA"/>
</dbReference>